<gene>
    <name evidence="2" type="ORF">FN846DRAFT_914547</name>
</gene>
<keyword evidence="3" id="KW-1185">Reference proteome</keyword>
<dbReference type="InParanoid" id="A0A5J5ECS9"/>
<dbReference type="EMBL" id="VXIS01000518">
    <property type="protein sequence ID" value="KAA8893043.1"/>
    <property type="molecule type" value="Genomic_DNA"/>
</dbReference>
<feature type="compositionally biased region" description="Low complexity" evidence="1">
    <location>
        <begin position="173"/>
        <end position="185"/>
    </location>
</feature>
<comment type="caution">
    <text evidence="2">The sequence shown here is derived from an EMBL/GenBank/DDBJ whole genome shotgun (WGS) entry which is preliminary data.</text>
</comment>
<protein>
    <submittedName>
        <fullName evidence="2">Uncharacterized protein</fullName>
    </submittedName>
</protein>
<feature type="compositionally biased region" description="Polar residues" evidence="1">
    <location>
        <begin position="200"/>
        <end position="209"/>
    </location>
</feature>
<proteinExistence type="predicted"/>
<feature type="region of interest" description="Disordered" evidence="1">
    <location>
        <begin position="193"/>
        <end position="212"/>
    </location>
</feature>
<name>A0A5J5ECS9_9PEZI</name>
<evidence type="ECO:0000313" key="2">
    <source>
        <dbReference type="EMBL" id="KAA8893043.1"/>
    </source>
</evidence>
<organism evidence="2 3">
    <name type="scientific">Sphaerosporella brunnea</name>
    <dbReference type="NCBI Taxonomy" id="1250544"/>
    <lineage>
        <taxon>Eukaryota</taxon>
        <taxon>Fungi</taxon>
        <taxon>Dikarya</taxon>
        <taxon>Ascomycota</taxon>
        <taxon>Pezizomycotina</taxon>
        <taxon>Pezizomycetes</taxon>
        <taxon>Pezizales</taxon>
        <taxon>Pyronemataceae</taxon>
        <taxon>Sphaerosporella</taxon>
    </lineage>
</organism>
<feature type="region of interest" description="Disordered" evidence="1">
    <location>
        <begin position="145"/>
        <end position="185"/>
    </location>
</feature>
<accession>A0A5J5ECS9</accession>
<evidence type="ECO:0000256" key="1">
    <source>
        <dbReference type="SAM" id="MobiDB-lite"/>
    </source>
</evidence>
<sequence>MDAVMKKMLLIAPPDTQTITALTQPASDASDAPVPTATAAPITTAHDASVASAATAIAVPVAPRCVSRIEAPIKDTARTGRDRLTVTLRKQAEVHCQHLQATIGTLMARIADLEHVSKLPQSASASAATQIISQSDADALRAAKATTKAPNATKAAASPAILQRETAEPSQKTAAKATPALTTAARPNTYSAAVNHESDTSQNDRSWTTVGKDKQSAKTAAATATATVALKPAGHNFMIRAVNDALAAAKAPGFLRLMRHTQNKKGTVTTLAYLAATTSQICVFDDTILAVARHVDLRIIAVTPTEDWTHVKVHRVDAKSYVGRMEALKRDLMTDNDGLVTPVQIR</sequence>
<dbReference type="AlphaFoldDB" id="A0A5J5ECS9"/>
<dbReference type="Proteomes" id="UP000326924">
    <property type="component" value="Unassembled WGS sequence"/>
</dbReference>
<evidence type="ECO:0000313" key="3">
    <source>
        <dbReference type="Proteomes" id="UP000326924"/>
    </source>
</evidence>
<reference evidence="2 3" key="1">
    <citation type="submission" date="2019-09" db="EMBL/GenBank/DDBJ databases">
        <title>Draft genome of the ectomycorrhizal ascomycete Sphaerosporella brunnea.</title>
        <authorList>
            <consortium name="DOE Joint Genome Institute"/>
            <person name="Benucci G.M."/>
            <person name="Marozzi G."/>
            <person name="Antonielli L."/>
            <person name="Sanchez S."/>
            <person name="Marco P."/>
            <person name="Wang X."/>
            <person name="Falini L.B."/>
            <person name="Barry K."/>
            <person name="Haridas S."/>
            <person name="Lipzen A."/>
            <person name="Labutti K."/>
            <person name="Grigoriev I.V."/>
            <person name="Murat C."/>
            <person name="Martin F."/>
            <person name="Albertini E."/>
            <person name="Donnini D."/>
            <person name="Bonito G."/>
        </authorList>
    </citation>
    <scope>NUCLEOTIDE SEQUENCE [LARGE SCALE GENOMIC DNA]</scope>
    <source>
        <strain evidence="2 3">Sb_GMNB300</strain>
    </source>
</reference>
<feature type="compositionally biased region" description="Low complexity" evidence="1">
    <location>
        <begin position="145"/>
        <end position="160"/>
    </location>
</feature>